<dbReference type="Gramene" id="TraesCAD_scaffold_118115_01G000100.1">
    <property type="protein sequence ID" value="TraesCAD_scaffold_118115_01G000100.1"/>
    <property type="gene ID" value="TraesCAD_scaffold_118115_01G000100"/>
</dbReference>
<dbReference type="OrthoDB" id="691951at2759"/>
<reference evidence="2" key="2">
    <citation type="submission" date="2018-10" db="UniProtKB">
        <authorList>
            <consortium name="EnsemblPlants"/>
        </authorList>
    </citation>
    <scope>IDENTIFICATION</scope>
</reference>
<name>A0A3B6SPW0_WHEAT</name>
<dbReference type="Gramene" id="TraesCS7B03G1245300.1">
    <property type="protein sequence ID" value="TraesCS7B03G1245300.1.CDS"/>
    <property type="gene ID" value="TraesCS7B03G1245300"/>
</dbReference>
<dbReference type="Gramene" id="TraesCS7B02G462800.1">
    <property type="protein sequence ID" value="TraesCS7B02G462800.1"/>
    <property type="gene ID" value="TraesCS7B02G462800"/>
</dbReference>
<dbReference type="Pfam" id="PF03478">
    <property type="entry name" value="Beta-prop_KIB1-4"/>
    <property type="match status" value="1"/>
</dbReference>
<evidence type="ECO:0000313" key="2">
    <source>
        <dbReference type="EnsemblPlants" id="TraesCS7B02G462800.1"/>
    </source>
</evidence>
<sequence>MVIHLTMARIRRSRRNSIRGRPRRNANMLQAREAKLDATDGNQQRWANMQEDILQIITSRIDVLSRARLAGTCTVLLETVPRISLDLPLDLPCVLEDDISWPIGLPQEGTRCTLMPLDAPALHARLMSTPAKRWVGANGDWLAYVGDAGHIELYNVYTTVTVPLPPISSIGFDLVDLPDSVQFHFDQARAKPKKIAIADAPSKKAGYSNAVFDISIAIARGGFTSDGWKLLRSDLMFPFVYEDAVLHGGRIFALTNGGSVFVWQLSYGLNLAPQKIPAPVIIDGQDLTPLSWNLVPDINDNQTMLLVHTCGVVTGEEVESPYLERGLRSYGTMRCLVFQLNGMVWNLAGAHWERKHDLGAYSLFIGMNYPLMIEMPPSVHDAQDLPFMKHGCIFSMHERIRSWNGDFPDLCRFSLNEDLALGVELTSNQARARCPPIWLVPSMRNAEDWNVR</sequence>
<dbReference type="Gramene" id="TraesSYM7B03G04311480.1">
    <property type="protein sequence ID" value="TraesSYM7B03G04311480.1"/>
    <property type="gene ID" value="TraesSYM7B03G04311480"/>
</dbReference>
<dbReference type="OMA" id="FSMHERI"/>
<dbReference type="PANTHER" id="PTHR44259">
    <property type="entry name" value="OS07G0183000 PROTEIN-RELATED"/>
    <property type="match status" value="1"/>
</dbReference>
<dbReference type="AlphaFoldDB" id="A0A3B6SPW0"/>
<dbReference type="Gramene" id="TraesWEE_scaffold_022198_01G000100.1">
    <property type="protein sequence ID" value="TraesWEE_scaffold_022198_01G000100.1"/>
    <property type="gene ID" value="TraesWEE_scaffold_022198_01G000100"/>
</dbReference>
<dbReference type="Gramene" id="TraesLDM7B03G04261410.1">
    <property type="protein sequence ID" value="TraesLDM7B03G04261410.1"/>
    <property type="gene ID" value="TraesLDM7B03G04261410"/>
</dbReference>
<keyword evidence="3" id="KW-1185">Reference proteome</keyword>
<dbReference type="RefSeq" id="XP_044429863.1">
    <property type="nucleotide sequence ID" value="XM_044573928.1"/>
</dbReference>
<organism evidence="2">
    <name type="scientific">Triticum aestivum</name>
    <name type="common">Wheat</name>
    <dbReference type="NCBI Taxonomy" id="4565"/>
    <lineage>
        <taxon>Eukaryota</taxon>
        <taxon>Viridiplantae</taxon>
        <taxon>Streptophyta</taxon>
        <taxon>Embryophyta</taxon>
        <taxon>Tracheophyta</taxon>
        <taxon>Spermatophyta</taxon>
        <taxon>Magnoliopsida</taxon>
        <taxon>Liliopsida</taxon>
        <taxon>Poales</taxon>
        <taxon>Poaceae</taxon>
        <taxon>BOP clade</taxon>
        <taxon>Pooideae</taxon>
        <taxon>Triticodae</taxon>
        <taxon>Triticeae</taxon>
        <taxon>Triticinae</taxon>
        <taxon>Triticum</taxon>
    </lineage>
</organism>
<evidence type="ECO:0000313" key="3">
    <source>
        <dbReference type="Proteomes" id="UP000019116"/>
    </source>
</evidence>
<dbReference type="PANTHER" id="PTHR44259:SF57">
    <property type="entry name" value="DUF1618 DOMAIN-CONTAINING PROTEIN"/>
    <property type="match status" value="1"/>
</dbReference>
<dbReference type="GeneID" id="123155796"/>
<accession>A0A3B6SPW0</accession>
<dbReference type="KEGG" id="taes:123155796"/>
<dbReference type="Gramene" id="TraesSTA7B03G04249620.1">
    <property type="protein sequence ID" value="TraesSTA7B03G04249620.1"/>
    <property type="gene ID" value="TraesSTA7B03G04249620"/>
</dbReference>
<gene>
    <name evidence="2" type="primary">LOC123155796</name>
</gene>
<feature type="domain" description="KIB1-4 beta-propeller" evidence="1">
    <location>
        <begin position="126"/>
        <end position="396"/>
    </location>
</feature>
<proteinExistence type="predicted"/>
<dbReference type="Gramene" id="TraesROB_scaffold_113532_01G000100.1">
    <property type="protein sequence ID" value="TraesROB_scaffold_113532_01G000100.1"/>
    <property type="gene ID" value="TraesROB_scaffold_113532_01G000100"/>
</dbReference>
<dbReference type="STRING" id="4565.A0A3B6SPW0"/>
<dbReference type="EnsemblPlants" id="TraesCS7B02G462800.1">
    <property type="protein sequence ID" value="TraesCS7B02G462800.1"/>
    <property type="gene ID" value="TraesCS7B02G462800"/>
</dbReference>
<protein>
    <recommendedName>
        <fullName evidence="1">KIB1-4 beta-propeller domain-containing protein</fullName>
    </recommendedName>
</protein>
<dbReference type="Proteomes" id="UP000019116">
    <property type="component" value="Chromosome 7B"/>
</dbReference>
<dbReference type="InterPro" id="IPR005174">
    <property type="entry name" value="KIB1-4_b-propeller"/>
</dbReference>
<reference evidence="2" key="1">
    <citation type="submission" date="2018-08" db="EMBL/GenBank/DDBJ databases">
        <authorList>
            <person name="Rossello M."/>
        </authorList>
    </citation>
    <scope>NUCLEOTIDE SEQUENCE [LARGE SCALE GENOMIC DNA]</scope>
    <source>
        <strain evidence="2">cv. Chinese Spring</strain>
    </source>
</reference>
<evidence type="ECO:0000259" key="1">
    <source>
        <dbReference type="Pfam" id="PF03478"/>
    </source>
</evidence>
<dbReference type="InterPro" id="IPR050942">
    <property type="entry name" value="F-box_BR-signaling"/>
</dbReference>